<name>A0A9Q4C3A9_9EURY</name>
<evidence type="ECO:0000313" key="3">
    <source>
        <dbReference type="EMBL" id="MCX2819090.1"/>
    </source>
</evidence>
<evidence type="ECO:0000313" key="4">
    <source>
        <dbReference type="Proteomes" id="UP001149411"/>
    </source>
</evidence>
<dbReference type="Pfam" id="PF04014">
    <property type="entry name" value="MazE_antitoxin"/>
    <property type="match status" value="1"/>
</dbReference>
<evidence type="ECO:0000259" key="2">
    <source>
        <dbReference type="Pfam" id="PF04014"/>
    </source>
</evidence>
<dbReference type="GO" id="GO:0003677">
    <property type="term" value="F:DNA binding"/>
    <property type="evidence" value="ECO:0007669"/>
    <property type="project" value="UniProtKB-KW"/>
</dbReference>
<dbReference type="RefSeq" id="WP_266087065.1">
    <property type="nucleotide sequence ID" value="NZ_RKLV01000006.1"/>
</dbReference>
<keyword evidence="3" id="KW-0238">DNA-binding</keyword>
<keyword evidence="4" id="KW-1185">Reference proteome</keyword>
<proteinExistence type="predicted"/>
<dbReference type="Proteomes" id="UP001149411">
    <property type="component" value="Unassembled WGS sequence"/>
</dbReference>
<protein>
    <submittedName>
        <fullName evidence="3">AbrB/MazE/SpoVT family DNA-binding domain-containing protein</fullName>
    </submittedName>
</protein>
<dbReference type="InterPro" id="IPR007159">
    <property type="entry name" value="SpoVT-AbrB_dom"/>
</dbReference>
<feature type="compositionally biased region" description="Basic and acidic residues" evidence="1">
    <location>
        <begin position="1"/>
        <end position="10"/>
    </location>
</feature>
<evidence type="ECO:0000256" key="1">
    <source>
        <dbReference type="SAM" id="MobiDB-lite"/>
    </source>
</evidence>
<dbReference type="InterPro" id="IPR037914">
    <property type="entry name" value="SpoVT-AbrB_sf"/>
</dbReference>
<feature type="domain" description="SpoVT-AbrB" evidence="2">
    <location>
        <begin position="19"/>
        <end position="55"/>
    </location>
</feature>
<sequence length="90" mass="9770">MSTGNTDKKVGSGAVSGNQASIPAEIREAAHIEDGDRIRWYWEDGELRVEVIRQRKNVLPDGFDGFESEGGSVDHDEVGLEPAGRIDTGD</sequence>
<dbReference type="EMBL" id="RKLV01000006">
    <property type="protein sequence ID" value="MCX2819090.1"/>
    <property type="molecule type" value="Genomic_DNA"/>
</dbReference>
<accession>A0A9Q4C3A9</accession>
<organism evidence="3 4">
    <name type="scientific">Halorutilus salinus</name>
    <dbReference type="NCBI Taxonomy" id="2487751"/>
    <lineage>
        <taxon>Archaea</taxon>
        <taxon>Methanobacteriati</taxon>
        <taxon>Methanobacteriota</taxon>
        <taxon>Stenosarchaea group</taxon>
        <taxon>Halobacteria</taxon>
        <taxon>Halorutilales</taxon>
        <taxon>Halorutilaceae</taxon>
        <taxon>Halorutilus</taxon>
    </lineage>
</organism>
<dbReference type="Gene3D" id="2.10.260.10">
    <property type="match status" value="1"/>
</dbReference>
<dbReference type="SUPFAM" id="SSF89447">
    <property type="entry name" value="AbrB/MazE/MraZ-like"/>
    <property type="match status" value="1"/>
</dbReference>
<comment type="caution">
    <text evidence="3">The sequence shown here is derived from an EMBL/GenBank/DDBJ whole genome shotgun (WGS) entry which is preliminary data.</text>
</comment>
<dbReference type="AlphaFoldDB" id="A0A9Q4C3A9"/>
<feature type="region of interest" description="Disordered" evidence="1">
    <location>
        <begin position="60"/>
        <end position="90"/>
    </location>
</feature>
<gene>
    <name evidence="3" type="ORF">EGH25_06960</name>
</gene>
<feature type="region of interest" description="Disordered" evidence="1">
    <location>
        <begin position="1"/>
        <end position="23"/>
    </location>
</feature>
<reference evidence="3" key="1">
    <citation type="submission" date="2022-09" db="EMBL/GenBank/DDBJ databases">
        <title>Haloadaptaus new haloarchaeum isolated from saline soil.</title>
        <authorList>
            <person name="Duran-Viseras A."/>
            <person name="Sanchez-Porro C."/>
            <person name="Ventosa A."/>
        </authorList>
    </citation>
    <scope>NUCLEOTIDE SEQUENCE</scope>
    <source>
        <strain evidence="3">F3-133</strain>
    </source>
</reference>